<dbReference type="GO" id="GO:0004497">
    <property type="term" value="F:monooxygenase activity"/>
    <property type="evidence" value="ECO:0007669"/>
    <property type="project" value="UniProtKB-KW"/>
</dbReference>
<dbReference type="PROSITE" id="PS00086">
    <property type="entry name" value="CYTOCHROME_P450"/>
    <property type="match status" value="1"/>
</dbReference>
<feature type="compositionally biased region" description="Basic residues" evidence="9">
    <location>
        <begin position="1"/>
        <end position="11"/>
    </location>
</feature>
<evidence type="ECO:0000256" key="7">
    <source>
        <dbReference type="ARBA" id="ARBA00043906"/>
    </source>
</evidence>
<reference evidence="10 11" key="1">
    <citation type="submission" date="2019-12" db="EMBL/GenBank/DDBJ databases">
        <title>Genomic-based taxomic classification of the family Erythrobacteraceae.</title>
        <authorList>
            <person name="Xu L."/>
        </authorList>
    </citation>
    <scope>NUCLEOTIDE SEQUENCE [LARGE SCALE GENOMIC DNA]</scope>
    <source>
        <strain evidence="10 11">JCM 17802</strain>
    </source>
</reference>
<evidence type="ECO:0000256" key="2">
    <source>
        <dbReference type="ARBA" id="ARBA00022617"/>
    </source>
</evidence>
<dbReference type="AlphaFoldDB" id="A0A6I4SL19"/>
<gene>
    <name evidence="10" type="ORF">GRI36_03070</name>
</gene>
<sequence>MNTRKPPRRSNRVAAGQAPETQGVIQGDLARAVLEPGAYAKWDTLLDTFDHLRSTMPVVKVLPDTEGVFDPFWLVTGYDDVMRVSKDNQTFLNNPRTVVFSLTEGIEFAKALTGGSPHMVASLVTFDAPIHMKYRKLTQEWFMPKNLRSVEDEIRTLAQETVQRLVDAAGHNSGAVDFVPLVSAPYPLHVVMQIMGVPEEDEPRMLMLTQQMFGGQDEDLNQSGMANMTPEQITQLVAGAVADFEAYFAKLTAEKRAKPTGDVASIIANARIDGEPLNDRDMMGYYIILAAAGHDTTSASTAGAMLALAQDPEQFARVKADRSLLPGIVEEAIRWTSPVQHFMRTAAEDTRLGGQKIAKGDWLMINYVAANHDPAQFENPRKFDAARTPNRHLAFGAGAHQCLGLHLARLEMRILFEALLDRIETIELAGEPRRAKSTFVGGLKTLPLHITAS</sequence>
<dbReference type="Proteomes" id="UP000468943">
    <property type="component" value="Unassembled WGS sequence"/>
</dbReference>
<evidence type="ECO:0000313" key="11">
    <source>
        <dbReference type="Proteomes" id="UP000468943"/>
    </source>
</evidence>
<evidence type="ECO:0000256" key="5">
    <source>
        <dbReference type="ARBA" id="ARBA00023004"/>
    </source>
</evidence>
<comment type="similarity">
    <text evidence="1 8">Belongs to the cytochrome P450 family.</text>
</comment>
<dbReference type="PANTHER" id="PTHR46696">
    <property type="entry name" value="P450, PUTATIVE (EUROFUNG)-RELATED"/>
    <property type="match status" value="1"/>
</dbReference>
<name>A0A6I4SL19_9SPHN</name>
<evidence type="ECO:0000256" key="8">
    <source>
        <dbReference type="RuleBase" id="RU000461"/>
    </source>
</evidence>
<keyword evidence="5 8" id="KW-0408">Iron</keyword>
<dbReference type="PRINTS" id="PR00359">
    <property type="entry name" value="BP450"/>
</dbReference>
<evidence type="ECO:0000256" key="1">
    <source>
        <dbReference type="ARBA" id="ARBA00010617"/>
    </source>
</evidence>
<dbReference type="SUPFAM" id="SSF48264">
    <property type="entry name" value="Cytochrome P450"/>
    <property type="match status" value="1"/>
</dbReference>
<organism evidence="10 11">
    <name type="scientific">Pontixanthobacter gangjinensis</name>
    <dbReference type="NCBI Taxonomy" id="1028742"/>
    <lineage>
        <taxon>Bacteria</taxon>
        <taxon>Pseudomonadati</taxon>
        <taxon>Pseudomonadota</taxon>
        <taxon>Alphaproteobacteria</taxon>
        <taxon>Sphingomonadales</taxon>
        <taxon>Erythrobacteraceae</taxon>
        <taxon>Pontixanthobacter</taxon>
    </lineage>
</organism>
<dbReference type="InterPro" id="IPR017972">
    <property type="entry name" value="Cyt_P450_CS"/>
</dbReference>
<evidence type="ECO:0000256" key="3">
    <source>
        <dbReference type="ARBA" id="ARBA00022723"/>
    </source>
</evidence>
<dbReference type="InterPro" id="IPR002397">
    <property type="entry name" value="Cyt_P450_B"/>
</dbReference>
<comment type="caution">
    <text evidence="10">The sequence shown here is derived from an EMBL/GenBank/DDBJ whole genome shotgun (WGS) entry which is preliminary data.</text>
</comment>
<dbReference type="CDD" id="cd11033">
    <property type="entry name" value="CYP142-like"/>
    <property type="match status" value="1"/>
</dbReference>
<dbReference type="GO" id="GO:0016705">
    <property type="term" value="F:oxidoreductase activity, acting on paired donors, with incorporation or reduction of molecular oxygen"/>
    <property type="evidence" value="ECO:0007669"/>
    <property type="project" value="InterPro"/>
</dbReference>
<dbReference type="OrthoDB" id="5522954at2"/>
<dbReference type="PRINTS" id="PR00385">
    <property type="entry name" value="P450"/>
</dbReference>
<dbReference type="GO" id="GO:0005506">
    <property type="term" value="F:iron ion binding"/>
    <property type="evidence" value="ECO:0007669"/>
    <property type="project" value="InterPro"/>
</dbReference>
<dbReference type="EMBL" id="WTYS01000001">
    <property type="protein sequence ID" value="MXO55856.1"/>
    <property type="molecule type" value="Genomic_DNA"/>
</dbReference>
<dbReference type="PANTHER" id="PTHR46696:SF1">
    <property type="entry name" value="CYTOCHROME P450 YJIB-RELATED"/>
    <property type="match status" value="1"/>
</dbReference>
<comment type="function">
    <text evidence="7">Cytochromes P450 are a group of heme-thiolate monooxygenases. They oxidize a variety of structurally unrelated compounds, including steroids, fatty acids, and xenobiotics.</text>
</comment>
<feature type="region of interest" description="Disordered" evidence="9">
    <location>
        <begin position="1"/>
        <end position="20"/>
    </location>
</feature>
<dbReference type="GO" id="GO:0020037">
    <property type="term" value="F:heme binding"/>
    <property type="evidence" value="ECO:0007669"/>
    <property type="project" value="InterPro"/>
</dbReference>
<dbReference type="FunFam" id="1.10.630.10:FF:000018">
    <property type="entry name" value="Cytochrome P450 monooxygenase"/>
    <property type="match status" value="1"/>
</dbReference>
<keyword evidence="4 8" id="KW-0560">Oxidoreductase</keyword>
<evidence type="ECO:0000313" key="10">
    <source>
        <dbReference type="EMBL" id="MXO55856.1"/>
    </source>
</evidence>
<evidence type="ECO:0000256" key="9">
    <source>
        <dbReference type="SAM" id="MobiDB-lite"/>
    </source>
</evidence>
<keyword evidence="2 8" id="KW-0349">Heme</keyword>
<dbReference type="Pfam" id="PF00067">
    <property type="entry name" value="p450"/>
    <property type="match status" value="1"/>
</dbReference>
<evidence type="ECO:0000256" key="6">
    <source>
        <dbReference type="ARBA" id="ARBA00023033"/>
    </source>
</evidence>
<dbReference type="InterPro" id="IPR036396">
    <property type="entry name" value="Cyt_P450_sf"/>
</dbReference>
<protein>
    <submittedName>
        <fullName evidence="10">Cytochrome P450</fullName>
    </submittedName>
</protein>
<dbReference type="InterPro" id="IPR001128">
    <property type="entry name" value="Cyt_P450"/>
</dbReference>
<keyword evidence="11" id="KW-1185">Reference proteome</keyword>
<keyword evidence="6 8" id="KW-0503">Monooxygenase</keyword>
<evidence type="ECO:0000256" key="4">
    <source>
        <dbReference type="ARBA" id="ARBA00023002"/>
    </source>
</evidence>
<proteinExistence type="inferred from homology"/>
<accession>A0A6I4SL19</accession>
<dbReference type="Gene3D" id="1.10.630.10">
    <property type="entry name" value="Cytochrome P450"/>
    <property type="match status" value="1"/>
</dbReference>
<keyword evidence="3 8" id="KW-0479">Metal-binding</keyword>